<organism evidence="1 2">
    <name type="scientific">Echinicola jeungdonensis</name>
    <dbReference type="NCBI Taxonomy" id="709343"/>
    <lineage>
        <taxon>Bacteria</taxon>
        <taxon>Pseudomonadati</taxon>
        <taxon>Bacteroidota</taxon>
        <taxon>Cytophagia</taxon>
        <taxon>Cytophagales</taxon>
        <taxon>Cyclobacteriaceae</taxon>
        <taxon>Echinicola</taxon>
    </lineage>
</organism>
<accession>A0ABV5J668</accession>
<keyword evidence="2" id="KW-1185">Reference proteome</keyword>
<dbReference type="RefSeq" id="WP_290247101.1">
    <property type="nucleotide sequence ID" value="NZ_JAUFQT010000001.1"/>
</dbReference>
<sequence length="115" mass="13445">MSALEEGYYGFEVYSKEYGTIENFKVNLDEKKKETSKYFTKVKVMDDLKVALLVKSFDASKKYVLILDKGHVIYKDTFEGTKYGKLFKIKKVRSLDDLVFEVRDDYGYGKYLSVL</sequence>
<dbReference type="EMBL" id="JBHMEW010000053">
    <property type="protein sequence ID" value="MFB9211788.1"/>
    <property type="molecule type" value="Genomic_DNA"/>
</dbReference>
<comment type="caution">
    <text evidence="1">The sequence shown here is derived from an EMBL/GenBank/DDBJ whole genome shotgun (WGS) entry which is preliminary data.</text>
</comment>
<proteinExistence type="predicted"/>
<evidence type="ECO:0000313" key="1">
    <source>
        <dbReference type="EMBL" id="MFB9211788.1"/>
    </source>
</evidence>
<protein>
    <submittedName>
        <fullName evidence="1">Uncharacterized protein</fullName>
    </submittedName>
</protein>
<dbReference type="Proteomes" id="UP001589654">
    <property type="component" value="Unassembled WGS sequence"/>
</dbReference>
<gene>
    <name evidence="1" type="ORF">ACFFUR_08220</name>
</gene>
<evidence type="ECO:0000313" key="2">
    <source>
        <dbReference type="Proteomes" id="UP001589654"/>
    </source>
</evidence>
<reference evidence="1 2" key="1">
    <citation type="submission" date="2024-09" db="EMBL/GenBank/DDBJ databases">
        <authorList>
            <person name="Sun Q."/>
            <person name="Mori K."/>
        </authorList>
    </citation>
    <scope>NUCLEOTIDE SEQUENCE [LARGE SCALE GENOMIC DNA]</scope>
    <source>
        <strain evidence="1 2">CECT 7682</strain>
    </source>
</reference>
<name>A0ABV5J668_9BACT</name>